<evidence type="ECO:0000259" key="1">
    <source>
        <dbReference type="SMART" id="SM00516"/>
    </source>
</evidence>
<name>A0A7S3E9I4_9RHOD</name>
<dbReference type="SMART" id="SM00516">
    <property type="entry name" value="SEC14"/>
    <property type="match status" value="1"/>
</dbReference>
<feature type="domain" description="CRAL-TRIO" evidence="1">
    <location>
        <begin position="20"/>
        <end position="170"/>
    </location>
</feature>
<dbReference type="Pfam" id="PF13716">
    <property type="entry name" value="CRAL_TRIO_2"/>
    <property type="match status" value="1"/>
</dbReference>
<gene>
    <name evidence="2" type="ORF">RMAR00112_LOCUS7519</name>
</gene>
<organism evidence="2">
    <name type="scientific">Rhodosorus marinus</name>
    <dbReference type="NCBI Taxonomy" id="101924"/>
    <lineage>
        <taxon>Eukaryota</taxon>
        <taxon>Rhodophyta</taxon>
        <taxon>Stylonematophyceae</taxon>
        <taxon>Stylonematales</taxon>
        <taxon>Stylonemataceae</taxon>
        <taxon>Rhodosorus</taxon>
    </lineage>
</organism>
<proteinExistence type="predicted"/>
<dbReference type="CDD" id="cd00170">
    <property type="entry name" value="SEC14"/>
    <property type="match status" value="1"/>
</dbReference>
<dbReference type="EMBL" id="HBHW01009896">
    <property type="protein sequence ID" value="CAE0039560.1"/>
    <property type="molecule type" value="Transcribed_RNA"/>
</dbReference>
<protein>
    <recommendedName>
        <fullName evidence="1">CRAL-TRIO domain-containing protein</fullName>
    </recommendedName>
</protein>
<reference evidence="2" key="1">
    <citation type="submission" date="2021-01" db="EMBL/GenBank/DDBJ databases">
        <authorList>
            <person name="Corre E."/>
            <person name="Pelletier E."/>
            <person name="Niang G."/>
            <person name="Scheremetjew M."/>
            <person name="Finn R."/>
            <person name="Kale V."/>
            <person name="Holt S."/>
            <person name="Cochrane G."/>
            <person name="Meng A."/>
            <person name="Brown T."/>
            <person name="Cohen L."/>
        </authorList>
    </citation>
    <scope>NUCLEOTIDE SEQUENCE</scope>
    <source>
        <strain evidence="2">CCMP 769</strain>
    </source>
</reference>
<dbReference type="InterPro" id="IPR001251">
    <property type="entry name" value="CRAL-TRIO_dom"/>
</dbReference>
<dbReference type="InterPro" id="IPR036865">
    <property type="entry name" value="CRAL-TRIO_dom_sf"/>
</dbReference>
<dbReference type="PANTHER" id="PTHR48411:SF1">
    <property type="entry name" value="OS01G0948300 PROTEIN"/>
    <property type="match status" value="1"/>
</dbReference>
<dbReference type="PANTHER" id="PTHR48411">
    <property type="entry name" value="OS01G0948300 PROTEIN"/>
    <property type="match status" value="1"/>
</dbReference>
<dbReference type="SUPFAM" id="SSF52087">
    <property type="entry name" value="CRAL/TRIO domain"/>
    <property type="match status" value="1"/>
</dbReference>
<dbReference type="AlphaFoldDB" id="A0A7S3E9I4"/>
<accession>A0A7S3E9I4</accession>
<dbReference type="Gene3D" id="3.40.525.10">
    <property type="entry name" value="CRAL-TRIO lipid binding domain"/>
    <property type="match status" value="1"/>
</dbReference>
<evidence type="ECO:0000313" key="2">
    <source>
        <dbReference type="EMBL" id="CAE0039560.1"/>
    </source>
</evidence>
<sequence length="191" mass="22597">MIDDTEEYRELVAKARETNLADVEVLGHLDVSHKDALGRPLVVVYGKRLTIREVNMENVFLHYIREMDEIANEDYTLVYFNSKVTRANLPSTGWLIHMYRKLPYRYRKNVAHFSIVHPSFSTRFLIYTMYPFLSSKAWKKLHFADHPDELFLDHLVERGVIEIPKEADEVQKETEEYLKSTQKAFEQGLMR</sequence>